<feature type="transmembrane region" description="Helical" evidence="1">
    <location>
        <begin position="71"/>
        <end position="89"/>
    </location>
</feature>
<gene>
    <name evidence="2" type="ORF">SAMN05216559_1547</name>
</gene>
<feature type="transmembrane region" description="Helical" evidence="1">
    <location>
        <begin position="137"/>
        <end position="162"/>
    </location>
</feature>
<dbReference type="Pfam" id="PF06177">
    <property type="entry name" value="QueT"/>
    <property type="match status" value="1"/>
</dbReference>
<keyword evidence="3" id="KW-1185">Reference proteome</keyword>
<feature type="transmembrane region" description="Helical" evidence="1">
    <location>
        <begin position="37"/>
        <end position="59"/>
    </location>
</feature>
<dbReference type="OrthoDB" id="30974at2157"/>
<dbReference type="EMBL" id="FOZK01000001">
    <property type="protein sequence ID" value="SFR94531.1"/>
    <property type="molecule type" value="Genomic_DNA"/>
</dbReference>
<protein>
    <submittedName>
        <fullName evidence="2">Energy-coupling factor transport system substrate-specific component</fullName>
    </submittedName>
</protein>
<dbReference type="STRING" id="767519.SAMN05216559_1547"/>
<reference evidence="2 3" key="1">
    <citation type="submission" date="2016-10" db="EMBL/GenBank/DDBJ databases">
        <authorList>
            <person name="de Groot N.N."/>
        </authorList>
    </citation>
    <scope>NUCLEOTIDE SEQUENCE [LARGE SCALE GENOMIC DNA]</scope>
    <source>
        <strain evidence="2 3">CGMCC 1.10457</strain>
    </source>
</reference>
<accession>A0A1I6KTL0</accession>
<feature type="transmembrane region" description="Helical" evidence="1">
    <location>
        <begin position="109"/>
        <end position="131"/>
    </location>
</feature>
<evidence type="ECO:0000256" key="1">
    <source>
        <dbReference type="SAM" id="Phobius"/>
    </source>
</evidence>
<feature type="transmembrane region" description="Helical" evidence="1">
    <location>
        <begin position="6"/>
        <end position="25"/>
    </location>
</feature>
<feature type="transmembrane region" description="Helical" evidence="1">
    <location>
        <begin position="238"/>
        <end position="259"/>
    </location>
</feature>
<keyword evidence="1" id="KW-0812">Transmembrane</keyword>
<feature type="transmembrane region" description="Helical" evidence="1">
    <location>
        <begin position="195"/>
        <end position="218"/>
    </location>
</feature>
<evidence type="ECO:0000313" key="2">
    <source>
        <dbReference type="EMBL" id="SFR94531.1"/>
    </source>
</evidence>
<organism evidence="2 3">
    <name type="scientific">Halomicrobium zhouii</name>
    <dbReference type="NCBI Taxonomy" id="767519"/>
    <lineage>
        <taxon>Archaea</taxon>
        <taxon>Methanobacteriati</taxon>
        <taxon>Methanobacteriota</taxon>
        <taxon>Stenosarchaea group</taxon>
        <taxon>Halobacteria</taxon>
        <taxon>Halobacteriales</taxon>
        <taxon>Haloarculaceae</taxon>
        <taxon>Halomicrobium</taxon>
    </lineage>
</organism>
<keyword evidence="1" id="KW-0472">Membrane</keyword>
<sequence length="271" mass="28533">MIILTVVVTATYTAVLIPFKGLVLVPGFTEVRLANVLPVVFSVLFGPAAAWGSAFGNLIGDVFGGTLTRGSVFGFVGNFFFGFAGYKLWGNLGRLSCDEEPAMDSAGQLLEFLAISFVSAAGTAAIIAWGLEVLQLLPFSVLGTIIFVNDFLVAAIGGPILLRFLYPRVKRDGLLYPDLMREGDLPSVSERRQQVAGIGIAAVSIAWIVVGIGISLGLQGVPFGVGPADVTASDVTRTRIQLFVGSVAALLLLVASLLSGERLSAILRRDD</sequence>
<dbReference type="Proteomes" id="UP000199062">
    <property type="component" value="Unassembled WGS sequence"/>
</dbReference>
<keyword evidence="1" id="KW-1133">Transmembrane helix</keyword>
<name>A0A1I6KTL0_9EURY</name>
<evidence type="ECO:0000313" key="3">
    <source>
        <dbReference type="Proteomes" id="UP000199062"/>
    </source>
</evidence>
<dbReference type="InterPro" id="IPR010387">
    <property type="entry name" value="QueT"/>
</dbReference>
<proteinExistence type="predicted"/>
<dbReference type="AlphaFoldDB" id="A0A1I6KTL0"/>